<evidence type="ECO:0000256" key="1">
    <source>
        <dbReference type="SAM" id="MobiDB-lite"/>
    </source>
</evidence>
<accession>A0A7L4NA41</accession>
<feature type="compositionally biased region" description="Basic and acidic residues" evidence="1">
    <location>
        <begin position="11"/>
        <end position="38"/>
    </location>
</feature>
<feature type="non-terminal residue" evidence="2">
    <location>
        <position position="1"/>
    </location>
</feature>
<evidence type="ECO:0000313" key="2">
    <source>
        <dbReference type="EMBL" id="NXY85778.1"/>
    </source>
</evidence>
<dbReference type="AlphaFoldDB" id="A0A7L4NA41"/>
<feature type="region of interest" description="Disordered" evidence="1">
    <location>
        <begin position="1"/>
        <end position="102"/>
    </location>
</feature>
<dbReference type="Proteomes" id="UP000586704">
    <property type="component" value="Unassembled WGS sequence"/>
</dbReference>
<feature type="compositionally biased region" description="Polar residues" evidence="1">
    <location>
        <begin position="168"/>
        <end position="177"/>
    </location>
</feature>
<feature type="compositionally biased region" description="Polar residues" evidence="1">
    <location>
        <begin position="1"/>
        <end position="10"/>
    </location>
</feature>
<protein>
    <submittedName>
        <fullName evidence="2">TDRD3 protein</fullName>
    </submittedName>
</protein>
<feature type="compositionally biased region" description="Basic and acidic residues" evidence="1">
    <location>
        <begin position="52"/>
        <end position="82"/>
    </location>
</feature>
<comment type="caution">
    <text evidence="2">The sequence shown here is derived from an EMBL/GenBank/DDBJ whole genome shotgun (WGS) entry which is preliminary data.</text>
</comment>
<reference evidence="2 3" key="1">
    <citation type="submission" date="2020-02" db="EMBL/GenBank/DDBJ databases">
        <title>Bird 10,000 Genomes (B10K) Project - Family phase.</title>
        <authorList>
            <person name="Zhang G."/>
        </authorList>
    </citation>
    <scope>NUCLEOTIDE SEQUENCE [LARGE SCALE GENOMIC DNA]</scope>
    <source>
        <strain evidence="2">B10K-DU-013-51</strain>
        <tissue evidence="2">Mixed tissue sample</tissue>
    </source>
</reference>
<dbReference type="EMBL" id="VYZU01041821">
    <property type="protein sequence ID" value="NXY85778.1"/>
    <property type="molecule type" value="Genomic_DNA"/>
</dbReference>
<feature type="compositionally biased region" description="Polar residues" evidence="1">
    <location>
        <begin position="120"/>
        <end position="131"/>
    </location>
</feature>
<evidence type="ECO:0000313" key="3">
    <source>
        <dbReference type="Proteomes" id="UP000586704"/>
    </source>
</evidence>
<feature type="region of interest" description="Disordered" evidence="1">
    <location>
        <begin position="118"/>
        <end position="148"/>
    </location>
</feature>
<organism evidence="2 3">
    <name type="scientific">Ceyx cyanopectus</name>
    <name type="common">Indigo-banded kingfisher</name>
    <dbReference type="NCBI Taxonomy" id="390723"/>
    <lineage>
        <taxon>Eukaryota</taxon>
        <taxon>Metazoa</taxon>
        <taxon>Chordata</taxon>
        <taxon>Craniata</taxon>
        <taxon>Vertebrata</taxon>
        <taxon>Euteleostomi</taxon>
        <taxon>Archelosauria</taxon>
        <taxon>Archosauria</taxon>
        <taxon>Dinosauria</taxon>
        <taxon>Saurischia</taxon>
        <taxon>Theropoda</taxon>
        <taxon>Coelurosauria</taxon>
        <taxon>Aves</taxon>
        <taxon>Neognathae</taxon>
        <taxon>Neoaves</taxon>
        <taxon>Telluraves</taxon>
        <taxon>Coraciimorphae</taxon>
        <taxon>Coraciiformes</taxon>
        <taxon>Alcedinidae</taxon>
        <taxon>Ceyx</taxon>
    </lineage>
</organism>
<gene>
    <name evidence="2" type="primary">Tdrd3_1</name>
    <name evidence="2" type="ORF">CEYCYA_R13142</name>
</gene>
<name>A0A7L4NA41_9AVES</name>
<sequence>INTEQNGIKESNSRHVSRNDMRQPRNEKPPRFQRDIHNSRQALESGGLPRNRGPERHSSLEHWTDEKNKSDRHYPRNDRPKDLSYPVATHQGDTAFKKRDNNMQNRVGKGVYFTEFKENSAAQDTTDNNNQKRGKRENQTYSSENVCDRKARTISSEAFMVKSEQNFGVNNDYQNPGRTDPFNAVPNGDTEHHQKGRRVGPIKSSGPTLIPSFDDKMLYYNPGPRRRSGPMKPEKILEPLIHVEYGKSWRPGDECFALYWEDNKVCLFQMRSTSNCTFNVFFRTCGRCSMQAQTWALFIEETYEQTLEFRRGGDGQPRRSTRPTQQFYQPPRARN</sequence>
<feature type="region of interest" description="Disordered" evidence="1">
    <location>
        <begin position="309"/>
        <end position="335"/>
    </location>
</feature>
<feature type="non-terminal residue" evidence="2">
    <location>
        <position position="335"/>
    </location>
</feature>
<keyword evidence="3" id="KW-1185">Reference proteome</keyword>
<dbReference type="OrthoDB" id="434939at2759"/>
<feature type="region of interest" description="Disordered" evidence="1">
    <location>
        <begin position="168"/>
        <end position="206"/>
    </location>
</feature>
<proteinExistence type="predicted"/>